<feature type="compositionally biased region" description="Polar residues" evidence="1">
    <location>
        <begin position="82"/>
        <end position="98"/>
    </location>
</feature>
<accession>A0A9P6DYP8</accession>
<reference evidence="2" key="1">
    <citation type="journal article" date="2020" name="Nat. Commun.">
        <title>Large-scale genome sequencing of mycorrhizal fungi provides insights into the early evolution of symbiotic traits.</title>
        <authorList>
            <person name="Miyauchi S."/>
            <person name="Kiss E."/>
            <person name="Kuo A."/>
            <person name="Drula E."/>
            <person name="Kohler A."/>
            <person name="Sanchez-Garcia M."/>
            <person name="Morin E."/>
            <person name="Andreopoulos B."/>
            <person name="Barry K.W."/>
            <person name="Bonito G."/>
            <person name="Buee M."/>
            <person name="Carver A."/>
            <person name="Chen C."/>
            <person name="Cichocki N."/>
            <person name="Clum A."/>
            <person name="Culley D."/>
            <person name="Crous P.W."/>
            <person name="Fauchery L."/>
            <person name="Girlanda M."/>
            <person name="Hayes R.D."/>
            <person name="Keri Z."/>
            <person name="LaButti K."/>
            <person name="Lipzen A."/>
            <person name="Lombard V."/>
            <person name="Magnuson J."/>
            <person name="Maillard F."/>
            <person name="Murat C."/>
            <person name="Nolan M."/>
            <person name="Ohm R.A."/>
            <person name="Pangilinan J."/>
            <person name="Pereira M.F."/>
            <person name="Perotto S."/>
            <person name="Peter M."/>
            <person name="Pfister S."/>
            <person name="Riley R."/>
            <person name="Sitrit Y."/>
            <person name="Stielow J.B."/>
            <person name="Szollosi G."/>
            <person name="Zifcakova L."/>
            <person name="Stursova M."/>
            <person name="Spatafora J.W."/>
            <person name="Tedersoo L."/>
            <person name="Vaario L.M."/>
            <person name="Yamada A."/>
            <person name="Yan M."/>
            <person name="Wang P."/>
            <person name="Xu J."/>
            <person name="Bruns T."/>
            <person name="Baldrian P."/>
            <person name="Vilgalys R."/>
            <person name="Dunand C."/>
            <person name="Henrissat B."/>
            <person name="Grigoriev I.V."/>
            <person name="Hibbett D."/>
            <person name="Nagy L.G."/>
            <person name="Martin F.M."/>
        </authorList>
    </citation>
    <scope>NUCLEOTIDE SEQUENCE</scope>
    <source>
        <strain evidence="2">UP504</strain>
    </source>
</reference>
<comment type="caution">
    <text evidence="2">The sequence shown here is derived from an EMBL/GenBank/DDBJ whole genome shotgun (WGS) entry which is preliminary data.</text>
</comment>
<evidence type="ECO:0000313" key="3">
    <source>
        <dbReference type="Proteomes" id="UP000886523"/>
    </source>
</evidence>
<protein>
    <submittedName>
        <fullName evidence="2">Uncharacterized protein</fullName>
    </submittedName>
</protein>
<dbReference type="EMBL" id="MU128923">
    <property type="protein sequence ID" value="KAF9518692.1"/>
    <property type="molecule type" value="Genomic_DNA"/>
</dbReference>
<dbReference type="Proteomes" id="UP000886523">
    <property type="component" value="Unassembled WGS sequence"/>
</dbReference>
<evidence type="ECO:0000256" key="1">
    <source>
        <dbReference type="SAM" id="MobiDB-lite"/>
    </source>
</evidence>
<sequence>MPHDRLYGSGQHSAQPYNADSRMEYGSISRSYYNAHDLSGNKSESGAPNPALDLAPSTSLSSRYGNAKPSDESRDAPGIFHASSSSAPPRIQDISQLPSLLRSPAHARGTT</sequence>
<keyword evidence="3" id="KW-1185">Reference proteome</keyword>
<dbReference type="AlphaFoldDB" id="A0A9P6DYP8"/>
<feature type="region of interest" description="Disordered" evidence="1">
    <location>
        <begin position="34"/>
        <end position="111"/>
    </location>
</feature>
<gene>
    <name evidence="2" type="ORF">BS47DRAFT_228095</name>
</gene>
<organism evidence="2 3">
    <name type="scientific">Hydnum rufescens UP504</name>
    <dbReference type="NCBI Taxonomy" id="1448309"/>
    <lineage>
        <taxon>Eukaryota</taxon>
        <taxon>Fungi</taxon>
        <taxon>Dikarya</taxon>
        <taxon>Basidiomycota</taxon>
        <taxon>Agaricomycotina</taxon>
        <taxon>Agaricomycetes</taxon>
        <taxon>Cantharellales</taxon>
        <taxon>Hydnaceae</taxon>
        <taxon>Hydnum</taxon>
    </lineage>
</organism>
<evidence type="ECO:0000313" key="2">
    <source>
        <dbReference type="EMBL" id="KAF9518692.1"/>
    </source>
</evidence>
<feature type="region of interest" description="Disordered" evidence="1">
    <location>
        <begin position="1"/>
        <end position="22"/>
    </location>
</feature>
<proteinExistence type="predicted"/>
<name>A0A9P6DYP8_9AGAM</name>